<reference evidence="3" key="1">
    <citation type="submission" date="2017-02" db="UniProtKB">
        <authorList>
            <consortium name="WormBaseParasite"/>
        </authorList>
    </citation>
    <scope>IDENTIFICATION</scope>
</reference>
<feature type="region of interest" description="Disordered" evidence="1">
    <location>
        <begin position="119"/>
        <end position="160"/>
    </location>
</feature>
<feature type="compositionally biased region" description="Basic and acidic residues" evidence="1">
    <location>
        <begin position="193"/>
        <end position="209"/>
    </location>
</feature>
<name>A0A0N4ZZP1_PARTI</name>
<feature type="compositionally biased region" description="Low complexity" evidence="1">
    <location>
        <begin position="148"/>
        <end position="160"/>
    </location>
</feature>
<evidence type="ECO:0000313" key="2">
    <source>
        <dbReference type="Proteomes" id="UP000038045"/>
    </source>
</evidence>
<organism evidence="2 3">
    <name type="scientific">Parastrongyloides trichosuri</name>
    <name type="common">Possum-specific nematode worm</name>
    <dbReference type="NCBI Taxonomy" id="131310"/>
    <lineage>
        <taxon>Eukaryota</taxon>
        <taxon>Metazoa</taxon>
        <taxon>Ecdysozoa</taxon>
        <taxon>Nematoda</taxon>
        <taxon>Chromadorea</taxon>
        <taxon>Rhabditida</taxon>
        <taxon>Tylenchina</taxon>
        <taxon>Panagrolaimomorpha</taxon>
        <taxon>Strongyloidoidea</taxon>
        <taxon>Strongyloididae</taxon>
        <taxon>Parastrongyloides</taxon>
    </lineage>
</organism>
<keyword evidence="2" id="KW-1185">Reference proteome</keyword>
<proteinExistence type="predicted"/>
<dbReference type="WBParaSite" id="PTRK_0001445200.1">
    <property type="protein sequence ID" value="PTRK_0001445200.1"/>
    <property type="gene ID" value="PTRK_0001445200"/>
</dbReference>
<evidence type="ECO:0000256" key="1">
    <source>
        <dbReference type="SAM" id="MobiDB-lite"/>
    </source>
</evidence>
<evidence type="ECO:0000313" key="3">
    <source>
        <dbReference type="WBParaSite" id="PTRK_0001445200.1"/>
    </source>
</evidence>
<dbReference type="AlphaFoldDB" id="A0A0N4ZZP1"/>
<feature type="region of interest" description="Disordered" evidence="1">
    <location>
        <begin position="175"/>
        <end position="247"/>
    </location>
</feature>
<accession>A0A0N4ZZP1</accession>
<protein>
    <submittedName>
        <fullName evidence="3">SCAN box domain-containing protein</fullName>
    </submittedName>
</protein>
<feature type="compositionally biased region" description="Basic and acidic residues" evidence="1">
    <location>
        <begin position="218"/>
        <end position="235"/>
    </location>
</feature>
<dbReference type="Proteomes" id="UP000038045">
    <property type="component" value="Unplaced"/>
</dbReference>
<sequence>QKRQAQPAQFLVKAGGEQAELGVLFQRWLDRRQGPDLPVLEPGLDLVGRLVMGQEEVDGQGFRQVEHGVEALAVVVGEGRRLEQGLHLQPVVQHEVEVAADDQGMGHAFRFPMRRGVRHVRPPVSTEDDPADARPGTERPCPARSGTAPARRFASSRRPGAARFARLADAGRDLPRVVGGGAAAGGLRRRAGRPADRRRPGGKAGREPAGHGNGAGRRPIDHRPGRRLPRPDRRGHPQPGAADVARAGVAAVLSVAGKTVQPPHDG</sequence>